<feature type="domain" description="Helicase C-terminal" evidence="9">
    <location>
        <begin position="499"/>
        <end position="652"/>
    </location>
</feature>
<dbReference type="Pfam" id="PF00176">
    <property type="entry name" value="SNF2-rel_dom"/>
    <property type="match status" value="1"/>
</dbReference>
<keyword evidence="6" id="KW-0862">Zinc</keyword>
<evidence type="ECO:0000256" key="2">
    <source>
        <dbReference type="ARBA" id="ARBA00022741"/>
    </source>
</evidence>
<dbReference type="Pfam" id="PF00271">
    <property type="entry name" value="Helicase_C"/>
    <property type="match status" value="1"/>
</dbReference>
<keyword evidence="2" id="KW-0547">Nucleotide-binding</keyword>
<keyword evidence="11" id="KW-1185">Reference proteome</keyword>
<dbReference type="PROSITE" id="PS00518">
    <property type="entry name" value="ZF_RING_1"/>
    <property type="match status" value="1"/>
</dbReference>
<dbReference type="GO" id="GO:0008270">
    <property type="term" value="F:zinc ion binding"/>
    <property type="evidence" value="ECO:0007669"/>
    <property type="project" value="UniProtKB-KW"/>
</dbReference>
<keyword evidence="5 10" id="KW-0347">Helicase</keyword>
<evidence type="ECO:0000259" key="9">
    <source>
        <dbReference type="PROSITE" id="PS51194"/>
    </source>
</evidence>
<dbReference type="InterPro" id="IPR000330">
    <property type="entry name" value="SNF2_N"/>
</dbReference>
<dbReference type="GO" id="GO:0005524">
    <property type="term" value="F:ATP binding"/>
    <property type="evidence" value="ECO:0007669"/>
    <property type="project" value="UniProtKB-KW"/>
</dbReference>
<dbReference type="InterPro" id="IPR038718">
    <property type="entry name" value="SNF2-like_sf"/>
</dbReference>
<dbReference type="EMBL" id="JACHVU010000002">
    <property type="protein sequence ID" value="MBB2989642.1"/>
    <property type="molecule type" value="Genomic_DNA"/>
</dbReference>
<dbReference type="CDD" id="cd18011">
    <property type="entry name" value="DEXDc_RapA"/>
    <property type="match status" value="1"/>
</dbReference>
<evidence type="ECO:0000313" key="11">
    <source>
        <dbReference type="Proteomes" id="UP000550501"/>
    </source>
</evidence>
<protein>
    <submittedName>
        <fullName evidence="10">Superfamily II DNA or RNA helicase</fullName>
    </submittedName>
</protein>
<evidence type="ECO:0000256" key="5">
    <source>
        <dbReference type="ARBA" id="ARBA00022806"/>
    </source>
</evidence>
<dbReference type="PROSITE" id="PS51192">
    <property type="entry name" value="HELICASE_ATP_BIND_1"/>
    <property type="match status" value="1"/>
</dbReference>
<gene>
    <name evidence="10" type="ORF">FHR72_001105</name>
</gene>
<dbReference type="CDD" id="cd18793">
    <property type="entry name" value="SF2_C_SNF"/>
    <property type="match status" value="1"/>
</dbReference>
<evidence type="ECO:0000259" key="8">
    <source>
        <dbReference type="PROSITE" id="PS51192"/>
    </source>
</evidence>
<dbReference type="SMART" id="SM00487">
    <property type="entry name" value="DEXDc"/>
    <property type="match status" value="1"/>
</dbReference>
<name>A0A839Q8U5_MYCIR</name>
<feature type="domain" description="Helicase ATP-binding" evidence="8">
    <location>
        <begin position="204"/>
        <end position="359"/>
    </location>
</feature>
<evidence type="ECO:0000256" key="3">
    <source>
        <dbReference type="ARBA" id="ARBA00022771"/>
    </source>
</evidence>
<dbReference type="InterPro" id="IPR027417">
    <property type="entry name" value="P-loop_NTPase"/>
</dbReference>
<accession>A0A839Q8U5</accession>
<keyword evidence="3" id="KW-0863">Zinc-finger</keyword>
<dbReference type="InterPro" id="IPR014001">
    <property type="entry name" value="Helicase_ATP-bd"/>
</dbReference>
<sequence>MIEKRITHQLLETGELGLTERECAALLLPEHSSSIQLELESEPFLAQWNGRSRQLTGDLLTERLQDYGQDGGLLRLRLVGQVYRLQLLPPGTRSEITVVVSPPTPVVKSTAAKAKRRRATVDRQFQADTEYDWGNSAEKAIGFLRSARELLAEQLKAAGFDPLELVELRLQGEELATLDDFDELLAVDVSNVDRMPHQEAVARHALSRLRGRAILADEVGLGKTIEAGLAVQELTLRGLAKRVLILCPAPLRDQWREEMSTKFDLAFEVAARGPEVGLQDKLILSMQLARNNADVLTKKPWDIVILDEAHRAAGSGARKTRDLITALTTSCRYALFLTATPVQNDLLELYRLVELLRPGTFTSVSDFKRQFMTGYDPRTPKDPAALRRLISSVMIRTTRAQAGVDRVVRKAVDVPITLGAREHELYALATDLLRNVMRDRGDAMRRRSLALRLTASPFSMGTTALRMAERHPDARVREVLHEIGHLAMDIKGSAREDRALQITRKWLGEHGRVLIFTQHTDTVTGLLRRIDAEGLTARAFHGSMSATERANTIAAFRSGNVPIMISTDAGAEGQNLQFCNCVLNYDLPWNPMRIEQRIGRVDRLTQPKDEVFVANLYAQKTIDESVFRLLAEKLRMFELLFGQVTTILGELDDSKAASFETRVMEALFADNDSKMNTLLNQLGTELIHAREKASELIAADSGMSQWMTSAFEHRKGLTKAGSTDLAPEVSERARMRQRRVQTWVRNVLRALDVRIVHDTGEGDGAFLTASFDEEFEQELGGRTTMHLAFDRFGLEHHPDAELCAVGSPVFDELLGLLRVRGDMHATVPVIPDDIGPSPYRHGPSISLVRRRLVPTGSWSGQATFRATVGEAATTEHLITADLNGHQQQQLPRRPLQDGESLPASFGTAPTVIAKFERAASSQLEKLRRERARSVEKEQNQELARVTGGYKAQIAEATGEDRARLHRALRSEERRLTRAPDVRARAKVLAVTLDEDDWLVEEAWVGPSGDEKTLTYQWGIAEPPAVDSAVTGCAIGVLALCSEMHWIDDSETTHCSSCDRWLCGACGDDAVFEACPVCDVQTCGRCRRQSEGLCLPCASPDRVPELDDEYAIAWKMNRDSVLHVGERVCTLTRRASGAPTIVVDTADLQDPRRARLRAYAQLNGLPLDCGLTKRDLTNRDNPRSPSRTLLHSTREVTVELSTIPSADSSLVLDAIDDIPVAPEVSVVAETDFALGSLLTKLRHSAPPPMRPSVLVTHRSHFVDTYIEDGRLVRESCFVTDDGALEITDVHAVDIDWCQPTLDDTLIGSAEIDGLRVRLHRRNEAVLVTAERTGENVGEWIICPDEFSAAEQLGCYEHLRVLGTPGGRLGKRTDEVLTITGDFPSPTECAIAERSIRPIADLVELAADAEIVPADSASLSAFGIQPDPAVAQQLTVIAGELATALASQAERPFTAALCNGLEVRETWQGHGTGTHVYQTFDGTPLAPRVDDVGIRKSDFGVCRDGHFYAASTAALCAACETWACRACDELEHLASIVCPGCTHGVCRRCLTTSHKVCDVRCLLCDDHACADCGRDPTVTPCAMCDRTMCGSCRVDDLCPACTELAPLTEDLRSRLPKELAAEGASVYGGSDADALVVIINRGSTYEQAIVRDRALHRWVAFDRSLIDEQYRLRLAASRALHTQVYPTTEPLPTEIPRTEPRVVVNSRRSFHAAWSVPAIAASGRSPHGQPTADGDLATAVVAQFPPMAALPEPVSRASARLQALLHEMGQPSAQPLSMRWERSGFDVAIVPAGISDITIDNANEQETIAEWQDAEQALSWVIDAWHPSPTIHKIARLRNTEAAIVGMAGLAALGVRTGDELAWFAISASEHAPAATLLSRHMGLGDSDEVGVFTDRKAIKLSGVSNATAAEVSVVPHGRVRTGPRTQDDSTLDALSCWLPGERVTTPPLAVLPNELRLLLRKNTHQTPRSRLEIGTTVEQIVAIGDQQWRYEVSLAPGQTDARRPDQNTRQLLDVGEIDRQGHFGSRHERCGYCEQLCCAACVDGIVTCDCCTSPICKRCVREPSAGTYFCHACASTRPPTRKEARQHGRLMFTRGMLIGTDSLHTVVVEQSKSHWGLHGADGEKQIIANPSVTRYLEQRLTSAVD</sequence>
<keyword evidence="1" id="KW-0479">Metal-binding</keyword>
<dbReference type="GO" id="GO:0004386">
    <property type="term" value="F:helicase activity"/>
    <property type="evidence" value="ECO:0007669"/>
    <property type="project" value="UniProtKB-KW"/>
</dbReference>
<keyword evidence="7" id="KW-0067">ATP-binding</keyword>
<dbReference type="InterPro" id="IPR017907">
    <property type="entry name" value="Znf_RING_CS"/>
</dbReference>
<dbReference type="SMART" id="SM00490">
    <property type="entry name" value="HELICc"/>
    <property type="match status" value="1"/>
</dbReference>
<dbReference type="PROSITE" id="PS51194">
    <property type="entry name" value="HELICASE_CTER"/>
    <property type="match status" value="1"/>
</dbReference>
<dbReference type="PANTHER" id="PTHR45766:SF6">
    <property type="entry name" value="SWI_SNF-RELATED MATRIX-ASSOCIATED ACTIN-DEPENDENT REGULATOR OF CHROMATIN SUBFAMILY A-LIKE PROTEIN 1"/>
    <property type="match status" value="1"/>
</dbReference>
<dbReference type="InterPro" id="IPR001650">
    <property type="entry name" value="Helicase_C-like"/>
</dbReference>
<organism evidence="10 11">
    <name type="scientific">Mycolicibacterium iranicum</name>
    <name type="common">Mycobacterium iranicum</name>
    <dbReference type="NCBI Taxonomy" id="912594"/>
    <lineage>
        <taxon>Bacteria</taxon>
        <taxon>Bacillati</taxon>
        <taxon>Actinomycetota</taxon>
        <taxon>Actinomycetes</taxon>
        <taxon>Mycobacteriales</taxon>
        <taxon>Mycobacteriaceae</taxon>
        <taxon>Mycolicibacterium</taxon>
    </lineage>
</organism>
<proteinExistence type="predicted"/>
<dbReference type="InterPro" id="IPR049730">
    <property type="entry name" value="SNF2/RAD54-like_C"/>
</dbReference>
<dbReference type="SUPFAM" id="SSF52540">
    <property type="entry name" value="P-loop containing nucleoside triphosphate hydrolases"/>
    <property type="match status" value="2"/>
</dbReference>
<evidence type="ECO:0000313" key="10">
    <source>
        <dbReference type="EMBL" id="MBB2989642.1"/>
    </source>
</evidence>
<dbReference type="Gene3D" id="3.40.50.10810">
    <property type="entry name" value="Tandem AAA-ATPase domain"/>
    <property type="match status" value="1"/>
</dbReference>
<dbReference type="Gene3D" id="3.40.50.300">
    <property type="entry name" value="P-loop containing nucleotide triphosphate hydrolases"/>
    <property type="match status" value="1"/>
</dbReference>
<dbReference type="RefSeq" id="WP_183466924.1">
    <property type="nucleotide sequence ID" value="NZ_JACHVU010000002.1"/>
</dbReference>
<reference evidence="10 11" key="1">
    <citation type="submission" date="2020-08" db="EMBL/GenBank/DDBJ databases">
        <title>The Agave Microbiome: Exploring the role of microbial communities in plant adaptations to desert environments.</title>
        <authorList>
            <person name="Partida-Martinez L.P."/>
        </authorList>
    </citation>
    <scope>NUCLEOTIDE SEQUENCE [LARGE SCALE GENOMIC DNA]</scope>
    <source>
        <strain evidence="10 11">AT2.18</strain>
    </source>
</reference>
<evidence type="ECO:0000256" key="4">
    <source>
        <dbReference type="ARBA" id="ARBA00022801"/>
    </source>
</evidence>
<evidence type="ECO:0000256" key="1">
    <source>
        <dbReference type="ARBA" id="ARBA00022723"/>
    </source>
</evidence>
<evidence type="ECO:0000256" key="7">
    <source>
        <dbReference type="ARBA" id="ARBA00022840"/>
    </source>
</evidence>
<comment type="caution">
    <text evidence="10">The sequence shown here is derived from an EMBL/GenBank/DDBJ whole genome shotgun (WGS) entry which is preliminary data.</text>
</comment>
<dbReference type="PANTHER" id="PTHR45766">
    <property type="entry name" value="DNA ANNEALING HELICASE AND ENDONUCLEASE ZRANB3 FAMILY MEMBER"/>
    <property type="match status" value="1"/>
</dbReference>
<evidence type="ECO:0000256" key="6">
    <source>
        <dbReference type="ARBA" id="ARBA00022833"/>
    </source>
</evidence>
<dbReference type="Proteomes" id="UP000550501">
    <property type="component" value="Unassembled WGS sequence"/>
</dbReference>
<dbReference type="InterPro" id="IPR057342">
    <property type="entry name" value="DEXDc_RapA"/>
</dbReference>
<keyword evidence="4" id="KW-0378">Hydrolase</keyword>
<dbReference type="GO" id="GO:0016787">
    <property type="term" value="F:hydrolase activity"/>
    <property type="evidence" value="ECO:0007669"/>
    <property type="project" value="UniProtKB-KW"/>
</dbReference>